<evidence type="ECO:0000256" key="4">
    <source>
        <dbReference type="ARBA" id="ARBA00022691"/>
    </source>
</evidence>
<evidence type="ECO:0000256" key="3">
    <source>
        <dbReference type="ARBA" id="ARBA00022679"/>
    </source>
</evidence>
<dbReference type="InterPro" id="IPR029063">
    <property type="entry name" value="SAM-dependent_MTases_sf"/>
</dbReference>
<dbReference type="GO" id="GO:0003886">
    <property type="term" value="F:DNA (cytosine-5-)-methyltransferase activity"/>
    <property type="evidence" value="ECO:0007669"/>
    <property type="project" value="UniProtKB-EC"/>
</dbReference>
<proteinExistence type="inferred from homology"/>
<dbReference type="PANTHER" id="PTHR10629:SF52">
    <property type="entry name" value="DNA (CYTOSINE-5)-METHYLTRANSFERASE 1"/>
    <property type="match status" value="1"/>
</dbReference>
<dbReference type="PRINTS" id="PR00105">
    <property type="entry name" value="C5METTRFRASE"/>
</dbReference>
<evidence type="ECO:0000256" key="8">
    <source>
        <dbReference type="RuleBase" id="RU000416"/>
    </source>
</evidence>
<dbReference type="InterPro" id="IPR050390">
    <property type="entry name" value="C5-Methyltransferase"/>
</dbReference>
<accession>A0ABX6HMA5</accession>
<evidence type="ECO:0000256" key="1">
    <source>
        <dbReference type="ARBA" id="ARBA00011975"/>
    </source>
</evidence>
<gene>
    <name evidence="9" type="primary">dcm</name>
    <name evidence="9" type="ORF">PI93_004595</name>
</gene>
<dbReference type="PANTHER" id="PTHR10629">
    <property type="entry name" value="CYTOSINE-SPECIFIC METHYLTRANSFERASE"/>
    <property type="match status" value="1"/>
</dbReference>
<evidence type="ECO:0000256" key="2">
    <source>
        <dbReference type="ARBA" id="ARBA00022603"/>
    </source>
</evidence>
<evidence type="ECO:0000256" key="7">
    <source>
        <dbReference type="PROSITE-ProRule" id="PRU01016"/>
    </source>
</evidence>
<protein>
    <recommendedName>
        <fullName evidence="1">DNA (cytosine-5-)-methyltransferase</fullName>
        <ecNumber evidence="1">2.1.1.37</ecNumber>
    </recommendedName>
</protein>
<keyword evidence="4 7" id="KW-0949">S-adenosyl-L-methionine</keyword>
<keyword evidence="3 7" id="KW-0808">Transferase</keyword>
<dbReference type="InterPro" id="IPR001525">
    <property type="entry name" value="C5_MeTfrase"/>
</dbReference>
<keyword evidence="10" id="KW-1185">Reference proteome</keyword>
<dbReference type="GO" id="GO:0032259">
    <property type="term" value="P:methylation"/>
    <property type="evidence" value="ECO:0007669"/>
    <property type="project" value="UniProtKB-KW"/>
</dbReference>
<evidence type="ECO:0000256" key="6">
    <source>
        <dbReference type="ARBA" id="ARBA00047422"/>
    </source>
</evidence>
<dbReference type="Pfam" id="PF00145">
    <property type="entry name" value="DNA_methylase"/>
    <property type="match status" value="3"/>
</dbReference>
<dbReference type="NCBIfam" id="TIGR00675">
    <property type="entry name" value="dcm"/>
    <property type="match status" value="1"/>
</dbReference>
<keyword evidence="5" id="KW-0680">Restriction system</keyword>
<dbReference type="EC" id="2.1.1.37" evidence="1"/>
<feature type="active site" evidence="7">
    <location>
        <position position="131"/>
    </location>
</feature>
<comment type="catalytic activity">
    <reaction evidence="6">
        <text>a 2'-deoxycytidine in DNA + S-adenosyl-L-methionine = a 5-methyl-2'-deoxycytidine in DNA + S-adenosyl-L-homocysteine + H(+)</text>
        <dbReference type="Rhea" id="RHEA:13681"/>
        <dbReference type="Rhea" id="RHEA-COMP:11369"/>
        <dbReference type="Rhea" id="RHEA-COMP:11370"/>
        <dbReference type="ChEBI" id="CHEBI:15378"/>
        <dbReference type="ChEBI" id="CHEBI:57856"/>
        <dbReference type="ChEBI" id="CHEBI:59789"/>
        <dbReference type="ChEBI" id="CHEBI:85452"/>
        <dbReference type="ChEBI" id="CHEBI:85454"/>
        <dbReference type="EC" id="2.1.1.37"/>
    </reaction>
</comment>
<dbReference type="Proteomes" id="UP000035080">
    <property type="component" value="Chromosome"/>
</dbReference>
<dbReference type="PROSITE" id="PS51679">
    <property type="entry name" value="SAM_MT_C5"/>
    <property type="match status" value="1"/>
</dbReference>
<dbReference type="RefSeq" id="WP_039374510.1">
    <property type="nucleotide sequence ID" value="NZ_CP047385.1"/>
</dbReference>
<name>A0ABX6HMA5_9BURK</name>
<comment type="similarity">
    <text evidence="7 8">Belongs to the class I-like SAM-binding methyltransferase superfamily. C5-methyltransferase family.</text>
</comment>
<organism evidence="9 10">
    <name type="scientific">Pandoraea fibrosis</name>
    <dbReference type="NCBI Taxonomy" id="1891094"/>
    <lineage>
        <taxon>Bacteria</taxon>
        <taxon>Pseudomonadati</taxon>
        <taxon>Pseudomonadota</taxon>
        <taxon>Betaproteobacteria</taxon>
        <taxon>Burkholderiales</taxon>
        <taxon>Burkholderiaceae</taxon>
        <taxon>Pandoraea</taxon>
    </lineage>
</organism>
<sequence>MSRKQSIPIVDLFAGPGGLGEGFSSLEGEPFQIVVSAEMDPHAHKTLQLRSVFRELKRAGGSALQAYYDFCNEGRDIISDPLAQQALKTARSEALQLTLGTPEGNATLDAQIRKHRLSSRAPWVLIGGPPCQAYSLVGRARNKGKSDYRPENDHRHFLYKEYLRIIHKYRPAVFVMENVKGILSSTVGGELVFHSILRDLSDPDLAVAGKRTRRGGYTIYSLSEEAMFDRKMALEDIDVRKFVVRTENYGIPQARHRVILLGVREDMDQPISHFLEKFQSKCPTLNDAIGSLPPLRSKLSKRKDSPDEWARVVRTHFSSLSQAATFSGQNGILAELQRGLIGVADSLSSGGLRVPKDPTCTLDSPLAEWLEDEHLQVWMNHEARGHMDSDLMRYAFASTFAKANGQSPKGHEDFNLSELLHPNHANWKSGKFSDRFRVQLLEKPSTTITSHISKDGHYFIHPDPSQCRSLTVREAARLQTFPDNYIFQGNRTQQYHQVGNAVPPLLAKKIAQIVRQLF</sequence>
<dbReference type="Gene3D" id="3.40.50.150">
    <property type="entry name" value="Vaccinia Virus protein VP39"/>
    <property type="match status" value="1"/>
</dbReference>
<dbReference type="SUPFAM" id="SSF53335">
    <property type="entry name" value="S-adenosyl-L-methionine-dependent methyltransferases"/>
    <property type="match status" value="1"/>
</dbReference>
<keyword evidence="2 7" id="KW-0489">Methyltransferase</keyword>
<dbReference type="Gene3D" id="3.90.120.10">
    <property type="entry name" value="DNA Methylase, subunit A, domain 2"/>
    <property type="match status" value="1"/>
</dbReference>
<evidence type="ECO:0000256" key="5">
    <source>
        <dbReference type="ARBA" id="ARBA00022747"/>
    </source>
</evidence>
<evidence type="ECO:0000313" key="9">
    <source>
        <dbReference type="EMBL" id="QHF12007.1"/>
    </source>
</evidence>
<dbReference type="EMBL" id="CP047385">
    <property type="protein sequence ID" value="QHF12007.1"/>
    <property type="molecule type" value="Genomic_DNA"/>
</dbReference>
<reference evidence="9 10" key="1">
    <citation type="journal article" date="2015" name="Genome Announc.">
        <title>Genome Sequences of Two Pandoraea pnomenusa Isolates Recovered 11 Months Apart from a Cystic Fibrosis Patient.</title>
        <authorList>
            <person name="Ee R."/>
            <person name="Ambrose M."/>
            <person name="Lazenby J."/>
            <person name="Williams P."/>
            <person name="Chan K.G."/>
            <person name="Roddam L."/>
        </authorList>
    </citation>
    <scope>NUCLEOTIDE SEQUENCE [LARGE SCALE GENOMIC DNA]</scope>
    <source>
        <strain evidence="9 10">6399</strain>
    </source>
</reference>
<evidence type="ECO:0000313" key="10">
    <source>
        <dbReference type="Proteomes" id="UP000035080"/>
    </source>
</evidence>